<feature type="region of interest" description="Disordered" evidence="6">
    <location>
        <begin position="606"/>
        <end position="626"/>
    </location>
</feature>
<dbReference type="RefSeq" id="WP_184090006.1">
    <property type="nucleotide sequence ID" value="NZ_JACIJF010000012.1"/>
</dbReference>
<dbReference type="SMART" id="SM00091">
    <property type="entry name" value="PAS"/>
    <property type="match status" value="1"/>
</dbReference>
<dbReference type="PROSITE" id="PS50113">
    <property type="entry name" value="PAC"/>
    <property type="match status" value="1"/>
</dbReference>
<dbReference type="InterPro" id="IPR000014">
    <property type="entry name" value="PAS"/>
</dbReference>
<dbReference type="InterPro" id="IPR035965">
    <property type="entry name" value="PAS-like_dom_sf"/>
</dbReference>
<dbReference type="EMBL" id="JACIJF010000012">
    <property type="protein sequence ID" value="MBB5712064.1"/>
    <property type="molecule type" value="Genomic_DNA"/>
</dbReference>
<organism evidence="11 12">
    <name type="scientific">Sphingomonas xinjiangensis</name>
    <dbReference type="NCBI Taxonomy" id="643568"/>
    <lineage>
        <taxon>Bacteria</taxon>
        <taxon>Pseudomonadati</taxon>
        <taxon>Pseudomonadota</taxon>
        <taxon>Alphaproteobacteria</taxon>
        <taxon>Sphingomonadales</taxon>
        <taxon>Sphingomonadaceae</taxon>
        <taxon>Sphingomonas</taxon>
    </lineage>
</organism>
<keyword evidence="2" id="KW-1003">Cell membrane</keyword>
<dbReference type="InterPro" id="IPR052155">
    <property type="entry name" value="Biofilm_reg_signaling"/>
</dbReference>
<dbReference type="SUPFAM" id="SSF55785">
    <property type="entry name" value="PYP-like sensor domain (PAS domain)"/>
    <property type="match status" value="1"/>
</dbReference>
<dbReference type="CDD" id="cd01949">
    <property type="entry name" value="GGDEF"/>
    <property type="match status" value="1"/>
</dbReference>
<evidence type="ECO:0000259" key="9">
    <source>
        <dbReference type="PROSITE" id="PS50113"/>
    </source>
</evidence>
<dbReference type="NCBIfam" id="TIGR00229">
    <property type="entry name" value="sensory_box"/>
    <property type="match status" value="1"/>
</dbReference>
<dbReference type="InterPro" id="IPR043128">
    <property type="entry name" value="Rev_trsase/Diguanyl_cyclase"/>
</dbReference>
<dbReference type="CDD" id="cd00130">
    <property type="entry name" value="PAS"/>
    <property type="match status" value="1"/>
</dbReference>
<dbReference type="AlphaFoldDB" id="A0A840YGS5"/>
<evidence type="ECO:0000259" key="10">
    <source>
        <dbReference type="PROSITE" id="PS50887"/>
    </source>
</evidence>
<sequence>MAAALTPNFRGSIRVGVSYFFLAVLTITVTRFEGGVAFVWLANAALLARLLTLRQTHWLPSICACGLAGCLATASFGLGPEAAFPMTVANLLESAVAATLIQRFTGKQGSFKGQRALLTFFLSAGLAAPAISGLIGASVVSMLAAGGYWANWSAWFTGHALGAIIFTPVAFHFARRDAARWISAASRRRIVEAALLVLLVGAVSAVVFAQRTVPLLFLPTLPITVATFRGGRLPAALSVIVLAIVAGAFTLSGRGPMSLIDGSIGTQIQFLQFYLASTVVTILPVSTELTRRKEIVRALRASEARYRVLTDNSTDVILNLDLSGRVQFASRAVQQMTGLSSDQVVGTNIACLVRVEDAAAVRRATEAAMTDPGLTFTFECRVPSQSRENRWFEAHARGVRDADSVIGAVCAIRDITERKALEDRLSDAAFTDPLTGMANRRAFDAALKARIEASTDFGGCVAIFDLDYFKRVNDRFGHAAGDAVLRQFANIIRGSIRNEDFAARIGGEEFALVLPGASIIQARLICERLRNEAAATPMLLDAQSIRVTVSGGVAGYSARSAPNVVLAEADAALYESKAKGRNRLTSSSKATANYLSTCVEDGAARAGGPSFPPYGPRPDSRLALEGGGPELLSIAVRQVS</sequence>
<protein>
    <submittedName>
        <fullName evidence="11">Diguanylate cyclase (GGDEF)-like protein/PAS domain S-box-containing protein</fullName>
    </submittedName>
</protein>
<evidence type="ECO:0000256" key="4">
    <source>
        <dbReference type="ARBA" id="ARBA00022989"/>
    </source>
</evidence>
<evidence type="ECO:0000256" key="2">
    <source>
        <dbReference type="ARBA" id="ARBA00022475"/>
    </source>
</evidence>
<keyword evidence="12" id="KW-1185">Reference proteome</keyword>
<dbReference type="Pfam" id="PF00989">
    <property type="entry name" value="PAS"/>
    <property type="match status" value="1"/>
</dbReference>
<dbReference type="Gene3D" id="3.30.70.270">
    <property type="match status" value="1"/>
</dbReference>
<dbReference type="InterPro" id="IPR000160">
    <property type="entry name" value="GGDEF_dom"/>
</dbReference>
<comment type="subcellular location">
    <subcellularLocation>
        <location evidence="1">Cell membrane</location>
        <topology evidence="1">Multi-pass membrane protein</topology>
    </subcellularLocation>
</comment>
<dbReference type="SUPFAM" id="SSF55073">
    <property type="entry name" value="Nucleotide cyclase"/>
    <property type="match status" value="1"/>
</dbReference>
<feature type="transmembrane region" description="Helical" evidence="7">
    <location>
        <begin position="233"/>
        <end position="251"/>
    </location>
</feature>
<dbReference type="Gene3D" id="3.30.450.20">
    <property type="entry name" value="PAS domain"/>
    <property type="match status" value="1"/>
</dbReference>
<dbReference type="GO" id="GO:0005886">
    <property type="term" value="C:plasma membrane"/>
    <property type="evidence" value="ECO:0007669"/>
    <property type="project" value="UniProtKB-SubCell"/>
</dbReference>
<dbReference type="Pfam" id="PF00990">
    <property type="entry name" value="GGDEF"/>
    <property type="match status" value="1"/>
</dbReference>
<feature type="transmembrane region" description="Helical" evidence="7">
    <location>
        <begin position="58"/>
        <end position="78"/>
    </location>
</feature>
<evidence type="ECO:0000313" key="11">
    <source>
        <dbReference type="EMBL" id="MBB5712064.1"/>
    </source>
</evidence>
<feature type="domain" description="GGDEF" evidence="10">
    <location>
        <begin position="457"/>
        <end position="589"/>
    </location>
</feature>
<name>A0A840YGS5_9SPHN</name>
<comment type="caution">
    <text evidence="11">The sequence shown here is derived from an EMBL/GenBank/DDBJ whole genome shotgun (WGS) entry which is preliminary data.</text>
</comment>
<evidence type="ECO:0000256" key="1">
    <source>
        <dbReference type="ARBA" id="ARBA00004651"/>
    </source>
</evidence>
<evidence type="ECO:0000256" key="6">
    <source>
        <dbReference type="SAM" id="MobiDB-lite"/>
    </source>
</evidence>
<reference evidence="11 12" key="1">
    <citation type="submission" date="2020-08" db="EMBL/GenBank/DDBJ databases">
        <title>Genomic Encyclopedia of Type Strains, Phase IV (KMG-IV): sequencing the most valuable type-strain genomes for metagenomic binning, comparative biology and taxonomic classification.</title>
        <authorList>
            <person name="Goeker M."/>
        </authorList>
    </citation>
    <scope>NUCLEOTIDE SEQUENCE [LARGE SCALE GENOMIC DNA]</scope>
    <source>
        <strain evidence="11 12">DSM 26736</strain>
    </source>
</reference>
<evidence type="ECO:0000259" key="8">
    <source>
        <dbReference type="PROSITE" id="PS50112"/>
    </source>
</evidence>
<dbReference type="InterPro" id="IPR007895">
    <property type="entry name" value="MASE1"/>
</dbReference>
<dbReference type="PANTHER" id="PTHR44757:SF2">
    <property type="entry name" value="BIOFILM ARCHITECTURE MAINTENANCE PROTEIN MBAA"/>
    <property type="match status" value="1"/>
</dbReference>
<feature type="transmembrane region" description="Helical" evidence="7">
    <location>
        <begin position="20"/>
        <end position="46"/>
    </location>
</feature>
<feature type="transmembrane region" description="Helical" evidence="7">
    <location>
        <begin position="152"/>
        <end position="173"/>
    </location>
</feature>
<gene>
    <name evidence="11" type="ORF">FHT02_003320</name>
</gene>
<dbReference type="Pfam" id="PF05231">
    <property type="entry name" value="MASE1"/>
    <property type="match status" value="1"/>
</dbReference>
<dbReference type="GO" id="GO:0006355">
    <property type="term" value="P:regulation of DNA-templated transcription"/>
    <property type="evidence" value="ECO:0007669"/>
    <property type="project" value="InterPro"/>
</dbReference>
<keyword evidence="5 7" id="KW-0472">Membrane</keyword>
<evidence type="ECO:0000313" key="12">
    <source>
        <dbReference type="Proteomes" id="UP000527143"/>
    </source>
</evidence>
<feature type="transmembrane region" description="Helical" evidence="7">
    <location>
        <begin position="116"/>
        <end position="140"/>
    </location>
</feature>
<dbReference type="PROSITE" id="PS50112">
    <property type="entry name" value="PAS"/>
    <property type="match status" value="1"/>
</dbReference>
<dbReference type="PROSITE" id="PS50887">
    <property type="entry name" value="GGDEF"/>
    <property type="match status" value="1"/>
</dbReference>
<dbReference type="NCBIfam" id="TIGR00254">
    <property type="entry name" value="GGDEF"/>
    <property type="match status" value="1"/>
</dbReference>
<evidence type="ECO:0000256" key="5">
    <source>
        <dbReference type="ARBA" id="ARBA00023136"/>
    </source>
</evidence>
<accession>A0A840YGS5</accession>
<dbReference type="Proteomes" id="UP000527143">
    <property type="component" value="Unassembled WGS sequence"/>
</dbReference>
<evidence type="ECO:0000256" key="3">
    <source>
        <dbReference type="ARBA" id="ARBA00022692"/>
    </source>
</evidence>
<feature type="domain" description="PAS" evidence="8">
    <location>
        <begin position="302"/>
        <end position="372"/>
    </location>
</feature>
<dbReference type="InterPro" id="IPR013767">
    <property type="entry name" value="PAS_fold"/>
</dbReference>
<keyword evidence="3 7" id="KW-0812">Transmembrane</keyword>
<feature type="domain" description="PAC" evidence="9">
    <location>
        <begin position="376"/>
        <end position="427"/>
    </location>
</feature>
<feature type="transmembrane region" description="Helical" evidence="7">
    <location>
        <begin position="193"/>
        <end position="213"/>
    </location>
</feature>
<dbReference type="FunFam" id="3.30.70.270:FF:000001">
    <property type="entry name" value="Diguanylate cyclase domain protein"/>
    <property type="match status" value="1"/>
</dbReference>
<dbReference type="PANTHER" id="PTHR44757">
    <property type="entry name" value="DIGUANYLATE CYCLASE DGCP"/>
    <property type="match status" value="1"/>
</dbReference>
<dbReference type="GO" id="GO:0003824">
    <property type="term" value="F:catalytic activity"/>
    <property type="evidence" value="ECO:0007669"/>
    <property type="project" value="UniProtKB-ARBA"/>
</dbReference>
<dbReference type="SMART" id="SM00267">
    <property type="entry name" value="GGDEF"/>
    <property type="match status" value="1"/>
</dbReference>
<dbReference type="InterPro" id="IPR029787">
    <property type="entry name" value="Nucleotide_cyclase"/>
</dbReference>
<proteinExistence type="predicted"/>
<keyword evidence="4 7" id="KW-1133">Transmembrane helix</keyword>
<dbReference type="InterPro" id="IPR000700">
    <property type="entry name" value="PAS-assoc_C"/>
</dbReference>
<evidence type="ECO:0000256" key="7">
    <source>
        <dbReference type="SAM" id="Phobius"/>
    </source>
</evidence>